<evidence type="ECO:0000313" key="2">
    <source>
        <dbReference type="EMBL" id="GER91799.1"/>
    </source>
</evidence>
<comment type="caution">
    <text evidence="2">The sequence shown here is derived from an EMBL/GenBank/DDBJ whole genome shotgun (WGS) entry which is preliminary data.</text>
</comment>
<dbReference type="AlphaFoldDB" id="A0A5J4L0H6"/>
<dbReference type="GO" id="GO:0008168">
    <property type="term" value="F:methyltransferase activity"/>
    <property type="evidence" value="ECO:0007669"/>
    <property type="project" value="UniProtKB-KW"/>
</dbReference>
<organism evidence="2 3">
    <name type="scientific">Dictyobacter vulcani</name>
    <dbReference type="NCBI Taxonomy" id="2607529"/>
    <lineage>
        <taxon>Bacteria</taxon>
        <taxon>Bacillati</taxon>
        <taxon>Chloroflexota</taxon>
        <taxon>Ktedonobacteria</taxon>
        <taxon>Ktedonobacterales</taxon>
        <taxon>Dictyobacteraceae</taxon>
        <taxon>Dictyobacter</taxon>
    </lineage>
</organism>
<dbReference type="InterPro" id="IPR041698">
    <property type="entry name" value="Methyltransf_25"/>
</dbReference>
<dbReference type="SUPFAM" id="SSF53335">
    <property type="entry name" value="S-adenosyl-L-methionine-dependent methyltransferases"/>
    <property type="match status" value="1"/>
</dbReference>
<dbReference type="Gene3D" id="3.40.50.150">
    <property type="entry name" value="Vaccinia Virus protein VP39"/>
    <property type="match status" value="1"/>
</dbReference>
<protein>
    <submittedName>
        <fullName evidence="2">Methyltransferase</fullName>
    </submittedName>
</protein>
<dbReference type="GO" id="GO:0032259">
    <property type="term" value="P:methylation"/>
    <property type="evidence" value="ECO:0007669"/>
    <property type="project" value="UniProtKB-KW"/>
</dbReference>
<sequence>MEWIEAFYARQDQLARVYSGPMADQDRERAHIISAALDGQPGRVLEIGAGGGQSAQATAQCGHDVTAIELVPGSAAHARSLASRADPGSLRVLEGSFYTLTLAETFDLVCYWDGFGVGSDEDQRVLLRRIADWLVPTGTALIDINTPWYWARAAGRQMSRATFVRQYDFDADACRLFDHWWSPQEPGERVTQSLRCYSPQDLRLLLEGTGLILEHIEAGGALDYDTGTWTARVPLSQAMQFRAHLRPLT</sequence>
<dbReference type="CDD" id="cd02440">
    <property type="entry name" value="AdoMet_MTases"/>
    <property type="match status" value="1"/>
</dbReference>
<keyword evidence="2" id="KW-0489">Methyltransferase</keyword>
<dbReference type="RefSeq" id="WP_151759399.1">
    <property type="nucleotide sequence ID" value="NZ_BKZW01000004.1"/>
</dbReference>
<name>A0A5J4L0H6_9CHLR</name>
<dbReference type="Pfam" id="PF13649">
    <property type="entry name" value="Methyltransf_25"/>
    <property type="match status" value="1"/>
</dbReference>
<keyword evidence="3" id="KW-1185">Reference proteome</keyword>
<proteinExistence type="predicted"/>
<evidence type="ECO:0000313" key="3">
    <source>
        <dbReference type="Proteomes" id="UP000326912"/>
    </source>
</evidence>
<keyword evidence="2" id="KW-0808">Transferase</keyword>
<dbReference type="EMBL" id="BKZW01000004">
    <property type="protein sequence ID" value="GER91799.1"/>
    <property type="molecule type" value="Genomic_DNA"/>
</dbReference>
<feature type="domain" description="Methyltransferase" evidence="1">
    <location>
        <begin position="44"/>
        <end position="138"/>
    </location>
</feature>
<dbReference type="InterPro" id="IPR029063">
    <property type="entry name" value="SAM-dependent_MTases_sf"/>
</dbReference>
<evidence type="ECO:0000259" key="1">
    <source>
        <dbReference type="Pfam" id="PF13649"/>
    </source>
</evidence>
<accession>A0A5J4L0H6</accession>
<gene>
    <name evidence="2" type="ORF">KDW_59610</name>
</gene>
<dbReference type="Proteomes" id="UP000326912">
    <property type="component" value="Unassembled WGS sequence"/>
</dbReference>
<reference evidence="2 3" key="1">
    <citation type="submission" date="2019-10" db="EMBL/GenBank/DDBJ databases">
        <title>Dictyobacter vulcani sp. nov., within the class Ktedonobacteria, isolated from soil of volcanic Mt. Zao.</title>
        <authorList>
            <person name="Zheng Y."/>
            <person name="Wang C.M."/>
            <person name="Sakai Y."/>
            <person name="Abe K."/>
            <person name="Yokota A."/>
            <person name="Yabe S."/>
        </authorList>
    </citation>
    <scope>NUCLEOTIDE SEQUENCE [LARGE SCALE GENOMIC DNA]</scope>
    <source>
        <strain evidence="2 3">W12</strain>
    </source>
</reference>